<dbReference type="OrthoDB" id="6188783at2"/>
<dbReference type="KEGG" id="kak:Kalk_14870"/>
<evidence type="ECO:0000259" key="1">
    <source>
        <dbReference type="PROSITE" id="PS51833"/>
    </source>
</evidence>
<proteinExistence type="predicted"/>
<dbReference type="PROSITE" id="PS51833">
    <property type="entry name" value="HDOD"/>
    <property type="match status" value="1"/>
</dbReference>
<reference evidence="3" key="1">
    <citation type="submission" date="2017-08" db="EMBL/GenBank/DDBJ databases">
        <title>Direct submision.</title>
        <authorList>
            <person name="Kim S.-J."/>
            <person name="Rhee S.-K."/>
        </authorList>
    </citation>
    <scope>NUCLEOTIDE SEQUENCE [LARGE SCALE GENOMIC DNA]</scope>
    <source>
        <strain evidence="3">GI5</strain>
    </source>
</reference>
<name>A0A2K9LQ70_9GAMM</name>
<dbReference type="EMBL" id="CP022684">
    <property type="protein sequence ID" value="AUM13625.1"/>
    <property type="molecule type" value="Genomic_DNA"/>
</dbReference>
<organism evidence="2 3">
    <name type="scientific">Ketobacter alkanivorans</name>
    <dbReference type="NCBI Taxonomy" id="1917421"/>
    <lineage>
        <taxon>Bacteria</taxon>
        <taxon>Pseudomonadati</taxon>
        <taxon>Pseudomonadota</taxon>
        <taxon>Gammaproteobacteria</taxon>
        <taxon>Pseudomonadales</taxon>
        <taxon>Ketobacteraceae</taxon>
        <taxon>Ketobacter</taxon>
    </lineage>
</organism>
<gene>
    <name evidence="2" type="ORF">Kalk_14870</name>
</gene>
<protein>
    <recommendedName>
        <fullName evidence="1">HDOD domain-containing protein</fullName>
    </recommendedName>
</protein>
<evidence type="ECO:0000313" key="2">
    <source>
        <dbReference type="EMBL" id="AUM13625.1"/>
    </source>
</evidence>
<dbReference type="AlphaFoldDB" id="A0A2K9LQ70"/>
<dbReference type="Gene3D" id="1.10.3210.10">
    <property type="entry name" value="Hypothetical protein af1432"/>
    <property type="match status" value="1"/>
</dbReference>
<accession>A0A2K9LQ70</accession>
<dbReference type="SUPFAM" id="SSF109604">
    <property type="entry name" value="HD-domain/PDEase-like"/>
    <property type="match status" value="1"/>
</dbReference>
<dbReference type="PANTHER" id="PTHR33525:SF3">
    <property type="entry name" value="RIBONUCLEASE Y"/>
    <property type="match status" value="1"/>
</dbReference>
<dbReference type="Proteomes" id="UP000235116">
    <property type="component" value="Chromosome"/>
</dbReference>
<keyword evidence="3" id="KW-1185">Reference proteome</keyword>
<dbReference type="InterPro" id="IPR052340">
    <property type="entry name" value="RNase_Y/CdgJ"/>
</dbReference>
<feature type="domain" description="HDOD" evidence="1">
    <location>
        <begin position="22"/>
        <end position="217"/>
    </location>
</feature>
<dbReference type="PANTHER" id="PTHR33525">
    <property type="match status" value="1"/>
</dbReference>
<sequence length="583" mass="64687">MSSAFQPKGLENWITILDDHLLPVLPASARKIGRLLKDPDTSLNAIGDVVASDPVMRVHVVRECNRQFGDRAAGTLANPHHCVSMLGLDKLTILVRQFKATKGDAKDPRDYHYFQAISTSLHAAEQAASWAQFRNQASPDAMFIGALLYGVPTWCLWRFAHKEMNIIDTLFRREQVPLAEAELAVLGCTREQIATTLAKRWHIPEGIAAALSSANLPSSRFLLRCARRHQQDPHYTIPNRTADGRLVNTPALPIALSNNLALEVARDWYSPQSRRCLDVIAAYLEQPLEHIETLAKEVAISTAHRWRLPGIQAAANGLLWPLQPRQPRRVKPAELPTTIAKLYGVEANPATPENKARPAKQTAKPIGMHSEHLPADLDRDAILNAPRPLASQPVAAPHPGFVSYEKKQEFEARLQKLLLEPDYFSTEYESIRYVVDILAETTPLKRVMVAIYNRGKHSLDAYYATGCEDYPLLRKCSVGLQPSNLFSKLLKQPAALWLSPDRPAPATGLVPGSFKQASQSDTFFVMSVFNHKGAYGLFYADRGLNDRIGLSESEYKVFKVACTSCSKHLIARGKRAAAKPANG</sequence>
<dbReference type="InterPro" id="IPR013976">
    <property type="entry name" value="HDOD"/>
</dbReference>
<dbReference type="Pfam" id="PF08668">
    <property type="entry name" value="HDOD"/>
    <property type="match status" value="1"/>
</dbReference>
<evidence type="ECO:0000313" key="3">
    <source>
        <dbReference type="Proteomes" id="UP000235116"/>
    </source>
</evidence>
<dbReference type="RefSeq" id="WP_101895000.1">
    <property type="nucleotide sequence ID" value="NZ_CP022684.1"/>
</dbReference>